<feature type="non-terminal residue" evidence="1">
    <location>
        <position position="1"/>
    </location>
</feature>
<evidence type="ECO:0000313" key="2">
    <source>
        <dbReference type="Proteomes" id="UP000237755"/>
    </source>
</evidence>
<sequence>GASDTLVRPALTAEFVTAQKALGADVESIVIPDTGHALVALRAMPRLMEWLAQNAAPTALR</sequence>
<organism evidence="1 2">
    <name type="scientific">Microterricola pindariensis</name>
    <dbReference type="NCBI Taxonomy" id="478010"/>
    <lineage>
        <taxon>Bacteria</taxon>
        <taxon>Bacillati</taxon>
        <taxon>Actinomycetota</taxon>
        <taxon>Actinomycetes</taxon>
        <taxon>Micrococcales</taxon>
        <taxon>Microbacteriaceae</taxon>
        <taxon>Microterricola</taxon>
    </lineage>
</organism>
<dbReference type="InterPro" id="IPR029058">
    <property type="entry name" value="AB_hydrolase_fold"/>
</dbReference>
<name>A0ABX5ATL8_9MICO</name>
<evidence type="ECO:0008006" key="3">
    <source>
        <dbReference type="Google" id="ProtNLM"/>
    </source>
</evidence>
<dbReference type="EMBL" id="MPZN01000077">
    <property type="protein sequence ID" value="PPL14852.1"/>
    <property type="molecule type" value="Genomic_DNA"/>
</dbReference>
<dbReference type="SUPFAM" id="SSF53474">
    <property type="entry name" value="alpha/beta-Hydrolases"/>
    <property type="match status" value="1"/>
</dbReference>
<reference evidence="1 2" key="1">
    <citation type="journal article" date="2008" name="Int. J. Syst. Evol. Microbiol.">
        <title>Leifsonia pindariensis sp. nov., isolated from the Pindari glacier of the Indian Himalayas, and emended description of the genus Leifsonia.</title>
        <authorList>
            <person name="Reddy G.S."/>
            <person name="Prabagaran S.R."/>
            <person name="Shivaji S."/>
        </authorList>
    </citation>
    <scope>NUCLEOTIDE SEQUENCE [LARGE SCALE GENOMIC DNA]</scope>
    <source>
        <strain evidence="1 2">PON 10</strain>
    </source>
</reference>
<gene>
    <name evidence="1" type="ORF">GY24_15325</name>
</gene>
<dbReference type="Proteomes" id="UP000237755">
    <property type="component" value="Unassembled WGS sequence"/>
</dbReference>
<keyword evidence="2" id="KW-1185">Reference proteome</keyword>
<evidence type="ECO:0000313" key="1">
    <source>
        <dbReference type="EMBL" id="PPL14852.1"/>
    </source>
</evidence>
<dbReference type="Gene3D" id="3.40.50.1820">
    <property type="entry name" value="alpha/beta hydrolase"/>
    <property type="match status" value="1"/>
</dbReference>
<proteinExistence type="predicted"/>
<comment type="caution">
    <text evidence="1">The sequence shown here is derived from an EMBL/GenBank/DDBJ whole genome shotgun (WGS) entry which is preliminary data.</text>
</comment>
<accession>A0ABX5ATL8</accession>
<dbReference type="RefSeq" id="WP_202972966.1">
    <property type="nucleotide sequence ID" value="NZ_MPZN01000077.1"/>
</dbReference>
<protein>
    <recommendedName>
        <fullName evidence="3">Peptidase S9 prolyl oligopeptidase catalytic domain-containing protein</fullName>
    </recommendedName>
</protein>